<feature type="region of interest" description="Disordered" evidence="2">
    <location>
        <begin position="1470"/>
        <end position="1500"/>
    </location>
</feature>
<dbReference type="InterPro" id="IPR050729">
    <property type="entry name" value="Rho-GAP"/>
</dbReference>
<sequence length="1629" mass="176596">MTSYTVITIKPSAGSLGFTFEDTNEAANPRILYVNPNGNAFKAGLRAGQTILSIGPTPVAGLTTVEIHDLVERLAARFGDVTLHVADDRIMEPAPRSQPLDAGDGGQWVSVPFSPTQGERDLPLVRKQAYRPPVVMDEFTVDSKSIDRRSSPVPCTITLMEFTAASGHAAAPSPQISYKPRHTQAAYGSTTDTVSQSGLGAVARLAIDGGLSADELMHIGHTSSQPGPVTVNVQPNPAFARPESGSHTVRTLRYGRSPPYSTPGPQRLSRPLCQPISYCTAQPVRASQSPDWPRGQHWSRARQQARPFGVRNPTGIVTSTAVWYSSSRRGSFPLQMTRVGGLILHPTASSSPDSGEFAACKIPHEHRLTYQSMSACTSPTSGKHANTSSSSPSTTFFSASAPSPLTTPPLPVSSAPTGFRDIVRLGPGDTVVHAAPGDTIYNVTDLIRMHDCPQPYVSMSHPDEFPPVACGCVPDGESVQAHDRTRSPLAATPSQPKDGTESGTTVLPKFAFYRDATSSPTAGDLMDFRHSTPDHFYPQSHPPQFLPTRAVTGFSSPPGPQVARTVRHLRRIRHIFGNPLDYESSNNSASLGALVLPSDKVGSSTNSLVEIRSHGSRSVDSVRPSSYTCKCPPNSIPFFLSDLPFEGASTVVPPSVPHSCTAMVRFEVPSEAEDNFPSTAPWERYYLRRADDTLIMTHLAGEPSTTTQRQPTLAYPYLAHMHVTLSGGTVTWQNNMDQCTSSLALKSDTFPLTDPVFGTMNVLMPEQHLKCHIILDRQLASSVFGSWGPEPTVIKSTGEVESEDVQVCGTQTQSRTNPRRVKPVTGRSSSLGLAGPAGGLPLFRAVGTAAASVGMPLIGRAHLPSWLQTSSSTKTIEISNPIPITSSAESANGGMKKPKDARLASAQTTPKVTPADSSKKLSRSSRGWFHQAWHPMRRVATASDDPCAPSRTSKMTSAARRFASTHGILTHSKSTTASQSDIMPSQLEHFGQIETEPPSLDVRSAVEPVNTPAPLRLAVCVSPTPALQSPYVTYLSPEVSDFQNGSRSSPMPSTSSHEDLLKAPTMVFTGSSSDIDSGMLSEHSGAASITGQIHHVMITSETFGTTPAFVPLPQPLDGPLPLHKCPRSTLSPFVPFIVELCVTLVERYGLNCVGLYRLSGSKNAHDFISLELRKPLQEIDIQSDKWNDIHAICGVLKTFLRTLPDSLFPKVMYTDFLNACRIPDREKRLLSIQRLLGIMECYPDHPEYRAHRATLRYLATHLARVSARETVNKMTTYNLALVFAPNLVQPREETPELLMSDSKYKIMLVETVLKYHSWIFSPDLGIESGCSIPTDSVEELPSAVTDLETTMMRGSTECGPLLIPTNSMEGEESANQPGRVEGDVQPLLAKLLNAAADLPPPPSGTDLETAVEPGPESDRPSDIALPIHRRRFTSIPTTTWSAAALRSLDPDASIEGRRFQPELLLTQETEFDAASEPSDNDPSCDITPLTDLSPRPRQFSSQLGTKLDNLRHLSQGCLDQYTNEARQLGERVAESRRQLQIIVTQRLHAEQLLHEARNQRADQTAGSGLGSPNQSTPSTNVQDFTYLDTQEEQQPSKSATVVQAIITHLILHLDFHLVIPLCQCCVSLT</sequence>
<feature type="region of interest" description="Disordered" evidence="2">
    <location>
        <begin position="1397"/>
        <end position="1422"/>
    </location>
</feature>
<evidence type="ECO:0000313" key="5">
    <source>
        <dbReference type="EMBL" id="TGZ67864.1"/>
    </source>
</evidence>
<dbReference type="Proteomes" id="UP000308267">
    <property type="component" value="Unassembled WGS sequence"/>
</dbReference>
<feature type="compositionally biased region" description="Low complexity" evidence="2">
    <location>
        <begin position="387"/>
        <end position="404"/>
    </location>
</feature>
<feature type="compositionally biased region" description="Polar residues" evidence="2">
    <location>
        <begin position="878"/>
        <end position="890"/>
    </location>
</feature>
<feature type="region of interest" description="Disordered" evidence="2">
    <location>
        <begin position="378"/>
        <end position="409"/>
    </location>
</feature>
<dbReference type="PANTHER" id="PTHR23176:SF133">
    <property type="entry name" value="GTPASE-ACTIVATING PROTEIN PAC-1"/>
    <property type="match status" value="1"/>
</dbReference>
<comment type="caution">
    <text evidence="5">The sequence shown here is derived from an EMBL/GenBank/DDBJ whole genome shotgun (WGS) entry which is preliminary data.</text>
</comment>
<accession>A0A4V3SFC3</accession>
<gene>
    <name evidence="5" type="ORF">CRM22_004570</name>
</gene>
<keyword evidence="6" id="KW-1185">Reference proteome</keyword>
<evidence type="ECO:0000259" key="4">
    <source>
        <dbReference type="PROSITE" id="PS50238"/>
    </source>
</evidence>
<keyword evidence="1" id="KW-0343">GTPase activation</keyword>
<dbReference type="GO" id="GO:0007165">
    <property type="term" value="P:signal transduction"/>
    <property type="evidence" value="ECO:0007669"/>
    <property type="project" value="InterPro"/>
</dbReference>
<dbReference type="InterPro" id="IPR036034">
    <property type="entry name" value="PDZ_sf"/>
</dbReference>
<feature type="compositionally biased region" description="Polar residues" evidence="2">
    <location>
        <begin position="492"/>
        <end position="504"/>
    </location>
</feature>
<dbReference type="InterPro" id="IPR008936">
    <property type="entry name" value="Rho_GTPase_activation_prot"/>
</dbReference>
<dbReference type="Pfam" id="PF00620">
    <property type="entry name" value="RhoGAP"/>
    <property type="match status" value="1"/>
</dbReference>
<dbReference type="PANTHER" id="PTHR23176">
    <property type="entry name" value="RHO/RAC/CDC GTPASE-ACTIVATING PROTEIN"/>
    <property type="match status" value="1"/>
</dbReference>
<proteinExistence type="predicted"/>
<feature type="region of interest" description="Disordered" evidence="2">
    <location>
        <begin position="878"/>
        <end position="926"/>
    </location>
</feature>
<dbReference type="SUPFAM" id="SSF50156">
    <property type="entry name" value="PDZ domain-like"/>
    <property type="match status" value="1"/>
</dbReference>
<protein>
    <recommendedName>
        <fullName evidence="7">Rho-GAP domain-containing protein</fullName>
    </recommendedName>
</protein>
<name>A0A4V3SFC3_OPIFE</name>
<dbReference type="Gene3D" id="1.10.555.10">
    <property type="entry name" value="Rho GTPase activation protein"/>
    <property type="match status" value="1"/>
</dbReference>
<feature type="region of interest" description="Disordered" evidence="2">
    <location>
        <begin position="1558"/>
        <end position="1581"/>
    </location>
</feature>
<evidence type="ECO:0008006" key="7">
    <source>
        <dbReference type="Google" id="ProtNLM"/>
    </source>
</evidence>
<dbReference type="EMBL" id="SJOL01006396">
    <property type="protein sequence ID" value="TGZ67864.1"/>
    <property type="molecule type" value="Genomic_DNA"/>
</dbReference>
<reference evidence="5 6" key="1">
    <citation type="journal article" date="2019" name="BMC Genomics">
        <title>New insights from Opisthorchis felineus genome: update on genomics of the epidemiologically important liver flukes.</title>
        <authorList>
            <person name="Ershov N.I."/>
            <person name="Mordvinov V.A."/>
            <person name="Prokhortchouk E.B."/>
            <person name="Pakharukova M.Y."/>
            <person name="Gunbin K.V."/>
            <person name="Ustyantsev K."/>
            <person name="Genaev M.A."/>
            <person name="Blinov A.G."/>
            <person name="Mazur A."/>
            <person name="Boulygina E."/>
            <person name="Tsygankova S."/>
            <person name="Khrameeva E."/>
            <person name="Chekanov N."/>
            <person name="Fan G."/>
            <person name="Xiao A."/>
            <person name="Zhang H."/>
            <person name="Xu X."/>
            <person name="Yang H."/>
            <person name="Solovyev V."/>
            <person name="Lee S.M."/>
            <person name="Liu X."/>
            <person name="Afonnikov D.A."/>
            <person name="Skryabin K.G."/>
        </authorList>
    </citation>
    <scope>NUCLEOTIDE SEQUENCE [LARGE SCALE GENOMIC DNA]</scope>
    <source>
        <strain evidence="5">AK-0245</strain>
        <tissue evidence="5">Whole organism</tissue>
    </source>
</reference>
<evidence type="ECO:0000256" key="2">
    <source>
        <dbReference type="SAM" id="MobiDB-lite"/>
    </source>
</evidence>
<dbReference type="GO" id="GO:0005737">
    <property type="term" value="C:cytoplasm"/>
    <property type="evidence" value="ECO:0007669"/>
    <property type="project" value="TreeGrafter"/>
</dbReference>
<dbReference type="SMART" id="SM00324">
    <property type="entry name" value="RhoGAP"/>
    <property type="match status" value="1"/>
</dbReference>
<feature type="region of interest" description="Disordered" evidence="2">
    <location>
        <begin position="478"/>
        <end position="504"/>
    </location>
</feature>
<feature type="domain" description="Rho-GAP" evidence="4">
    <location>
        <begin position="1128"/>
        <end position="1320"/>
    </location>
</feature>
<dbReference type="InterPro" id="IPR000198">
    <property type="entry name" value="RhoGAP_dom"/>
</dbReference>
<dbReference type="GO" id="GO:0005096">
    <property type="term" value="F:GTPase activator activity"/>
    <property type="evidence" value="ECO:0007669"/>
    <property type="project" value="UniProtKB-KW"/>
</dbReference>
<dbReference type="PROSITE" id="PS50106">
    <property type="entry name" value="PDZ"/>
    <property type="match status" value="1"/>
</dbReference>
<evidence type="ECO:0000313" key="6">
    <source>
        <dbReference type="Proteomes" id="UP000308267"/>
    </source>
</evidence>
<evidence type="ECO:0000259" key="3">
    <source>
        <dbReference type="PROSITE" id="PS50106"/>
    </source>
</evidence>
<feature type="region of interest" description="Disordered" evidence="2">
    <location>
        <begin position="240"/>
        <end position="267"/>
    </location>
</feature>
<dbReference type="InterPro" id="IPR001478">
    <property type="entry name" value="PDZ"/>
</dbReference>
<dbReference type="Gene3D" id="2.30.42.10">
    <property type="match status" value="1"/>
</dbReference>
<feature type="region of interest" description="Disordered" evidence="2">
    <location>
        <begin position="808"/>
        <end position="830"/>
    </location>
</feature>
<feature type="compositionally biased region" description="Polar residues" evidence="2">
    <location>
        <begin position="1561"/>
        <end position="1581"/>
    </location>
</feature>
<dbReference type="STRING" id="147828.A0A4V3SFC3"/>
<feature type="domain" description="PDZ" evidence="3">
    <location>
        <begin position="5"/>
        <end position="89"/>
    </location>
</feature>
<dbReference type="OrthoDB" id="6281275at2759"/>
<dbReference type="SUPFAM" id="SSF48350">
    <property type="entry name" value="GTPase activation domain, GAP"/>
    <property type="match status" value="1"/>
</dbReference>
<organism evidence="5 6">
    <name type="scientific">Opisthorchis felineus</name>
    <dbReference type="NCBI Taxonomy" id="147828"/>
    <lineage>
        <taxon>Eukaryota</taxon>
        <taxon>Metazoa</taxon>
        <taxon>Spiralia</taxon>
        <taxon>Lophotrochozoa</taxon>
        <taxon>Platyhelminthes</taxon>
        <taxon>Trematoda</taxon>
        <taxon>Digenea</taxon>
        <taxon>Opisthorchiida</taxon>
        <taxon>Opisthorchiata</taxon>
        <taxon>Opisthorchiidae</taxon>
        <taxon>Opisthorchis</taxon>
    </lineage>
</organism>
<evidence type="ECO:0000256" key="1">
    <source>
        <dbReference type="ARBA" id="ARBA00022468"/>
    </source>
</evidence>
<dbReference type="PROSITE" id="PS50238">
    <property type="entry name" value="RHOGAP"/>
    <property type="match status" value="1"/>
</dbReference>